<sequence length="1089" mass="120326">MTFMSGNLKTLRVALVCLFALMGMSLSAQTVKGNVKDSSGEPVIGATVQEKGTKNIVATDLDGNFSIGLTSGKQLQISYIGMKTKTVNVAGKTSVNVTMEDEATGLNDVVVIGYGSVRKKDLTGSVATVKGGELNKVPTPNIAEALTGKLSGVNVTTTDGSPDAEILIRVRGGGSITGDNSPLYVIDGFPADNLNDISSNDIEDITVLKDASSTAIYGARGANGVILVTTKNAKAGKTRVSYNAFLQTKRVSTRLDAMNTYDYVMSNYEYALLRGESAVNSFEKNFGVYDDLDLYKKVAAIDWQDDMFGANVLTQQHNVSLNGGNEKTNFALSGTYDYNGGLMPQNDFSRYSFLLKLNHQINKNLKFTFNARVSDQEVNGSGTQGGNYKIRTSQAITSVATKGLQDFITPDFSSMSDEEYQEYLNSQMTLSEQAARYWRKREQRRFQFNAGLDWTIIKGLKLHVEGGYGYGFNETKNWWGATTTNASYVGGQPLAEWTKQNTRSMREAVTLTYDFRLNKVHHFNTMIAQEMQSNQSDDSYMYGTRYSKDWTADQVFANFGLGSGVTTIKSTIDPDNNLASFFGRINYDFKDRYLFTFTARRDGSSKFSKGNQWGFFPAAAASWRIIEEPWMQDVKKVLSNLKLRVSYGEAGNNRIASSLYKVVYSANSGSKFYGVGEVMNNHLTTGKALANPNLTWETTITRNIGLDFGLFNEKINGSIEYYWNSTKDLLIEHNITAPGYETVYENSAKTSNKGIDVTLNVNFINKSDFTLDGYFNINFNKSKVDGLANGLTEMPFKSGWAGTDNKNQEDYIVRIGDPIGLVYGWQTDGYYTTDDFESYDPATNKYTLKEDVPTTSLLGGAIGIRPGTLKLRDRDNNGVVDDKDRTVIGDTNPKCTGGFGLSASYKGFDLAANFTFSVGNDIYNANKIASSQRYRSGTYPNMLDFMRQSNSYSYMNPETGELLSTLEDLAYWNEGGNGMGAKQYWSPFSMGDAVVLPTDWALEDASFLRLQSVTLGYTLPQVLTRKVGVQRCRFYVTASNLFCITSYTGYDPEVSSYARNSSYSGLTPGIDYSSYPKSRAFTFGLNLTL</sequence>
<keyword evidence="13" id="KW-0675">Receptor</keyword>
<keyword evidence="4 8" id="KW-0812">Transmembrane</keyword>
<accession>A0ABX2B3Y9</accession>
<dbReference type="Pfam" id="PF07715">
    <property type="entry name" value="Plug"/>
    <property type="match status" value="1"/>
</dbReference>
<evidence type="ECO:0000256" key="3">
    <source>
        <dbReference type="ARBA" id="ARBA00022452"/>
    </source>
</evidence>
<feature type="chain" id="PRO_5045579119" evidence="10">
    <location>
        <begin position="29"/>
        <end position="1089"/>
    </location>
</feature>
<dbReference type="PROSITE" id="PS52016">
    <property type="entry name" value="TONB_DEPENDENT_REC_3"/>
    <property type="match status" value="1"/>
</dbReference>
<name>A0ABX2B3Y9_9BACT</name>
<dbReference type="InterPro" id="IPR039426">
    <property type="entry name" value="TonB-dep_rcpt-like"/>
</dbReference>
<dbReference type="InterPro" id="IPR036942">
    <property type="entry name" value="Beta-barrel_TonB_sf"/>
</dbReference>
<dbReference type="InterPro" id="IPR012910">
    <property type="entry name" value="Plug_dom"/>
</dbReference>
<comment type="subcellular location">
    <subcellularLocation>
        <location evidence="1 8">Cell outer membrane</location>
        <topology evidence="1 8">Multi-pass membrane protein</topology>
    </subcellularLocation>
</comment>
<keyword evidence="2 8" id="KW-0813">Transport</keyword>
<evidence type="ECO:0000313" key="13">
    <source>
        <dbReference type="EMBL" id="NPE25188.1"/>
    </source>
</evidence>
<evidence type="ECO:0000256" key="6">
    <source>
        <dbReference type="ARBA" id="ARBA00023136"/>
    </source>
</evidence>
<dbReference type="Gene3D" id="2.170.130.10">
    <property type="entry name" value="TonB-dependent receptor, plug domain"/>
    <property type="match status" value="1"/>
</dbReference>
<keyword evidence="6 8" id="KW-0472">Membrane</keyword>
<comment type="similarity">
    <text evidence="8 9">Belongs to the TonB-dependent receptor family.</text>
</comment>
<keyword evidence="7 8" id="KW-0998">Cell outer membrane</keyword>
<dbReference type="InterPro" id="IPR023997">
    <property type="entry name" value="TonB-dep_OMP_SusC/RagA_CS"/>
</dbReference>
<dbReference type="SUPFAM" id="SSF49464">
    <property type="entry name" value="Carboxypeptidase regulatory domain-like"/>
    <property type="match status" value="1"/>
</dbReference>
<evidence type="ECO:0000256" key="1">
    <source>
        <dbReference type="ARBA" id="ARBA00004571"/>
    </source>
</evidence>
<dbReference type="EMBL" id="JABKKJ010000008">
    <property type="protein sequence ID" value="NPE25188.1"/>
    <property type="molecule type" value="Genomic_DNA"/>
</dbReference>
<dbReference type="NCBIfam" id="TIGR04056">
    <property type="entry name" value="OMP_RagA_SusC"/>
    <property type="match status" value="1"/>
</dbReference>
<dbReference type="SUPFAM" id="SSF56935">
    <property type="entry name" value="Porins"/>
    <property type="match status" value="1"/>
</dbReference>
<dbReference type="NCBIfam" id="TIGR04057">
    <property type="entry name" value="SusC_RagA_signa"/>
    <property type="match status" value="1"/>
</dbReference>
<evidence type="ECO:0000256" key="8">
    <source>
        <dbReference type="PROSITE-ProRule" id="PRU01360"/>
    </source>
</evidence>
<evidence type="ECO:0000313" key="14">
    <source>
        <dbReference type="Proteomes" id="UP000820977"/>
    </source>
</evidence>
<keyword evidence="3 8" id="KW-1134">Transmembrane beta strand</keyword>
<feature type="domain" description="TonB-dependent receptor-like beta-barrel" evidence="11">
    <location>
        <begin position="434"/>
        <end position="851"/>
    </location>
</feature>
<organism evidence="13 14">
    <name type="scientific">Xylanibacter caecicola</name>
    <dbReference type="NCBI Taxonomy" id="2736294"/>
    <lineage>
        <taxon>Bacteria</taxon>
        <taxon>Pseudomonadati</taxon>
        <taxon>Bacteroidota</taxon>
        <taxon>Bacteroidia</taxon>
        <taxon>Bacteroidales</taxon>
        <taxon>Prevotellaceae</taxon>
        <taxon>Xylanibacter</taxon>
    </lineage>
</organism>
<evidence type="ECO:0000259" key="12">
    <source>
        <dbReference type="Pfam" id="PF07715"/>
    </source>
</evidence>
<dbReference type="Gene3D" id="2.60.40.1120">
    <property type="entry name" value="Carboxypeptidase-like, regulatory domain"/>
    <property type="match status" value="1"/>
</dbReference>
<feature type="domain" description="TonB-dependent receptor plug" evidence="12">
    <location>
        <begin position="119"/>
        <end position="225"/>
    </location>
</feature>
<evidence type="ECO:0000256" key="5">
    <source>
        <dbReference type="ARBA" id="ARBA00023077"/>
    </source>
</evidence>
<gene>
    <name evidence="13" type="ORF">HPS54_06605</name>
</gene>
<protein>
    <submittedName>
        <fullName evidence="13">TonB-dependent receptor</fullName>
    </submittedName>
</protein>
<evidence type="ECO:0000259" key="11">
    <source>
        <dbReference type="Pfam" id="PF00593"/>
    </source>
</evidence>
<dbReference type="Pfam" id="PF13715">
    <property type="entry name" value="CarbopepD_reg_2"/>
    <property type="match status" value="1"/>
</dbReference>
<dbReference type="Gene3D" id="2.40.170.20">
    <property type="entry name" value="TonB-dependent receptor, beta-barrel domain"/>
    <property type="match status" value="1"/>
</dbReference>
<dbReference type="Pfam" id="PF00593">
    <property type="entry name" value="TonB_dep_Rec_b-barrel"/>
    <property type="match status" value="1"/>
</dbReference>
<evidence type="ECO:0000256" key="2">
    <source>
        <dbReference type="ARBA" id="ARBA00022448"/>
    </source>
</evidence>
<keyword evidence="14" id="KW-1185">Reference proteome</keyword>
<evidence type="ECO:0000256" key="10">
    <source>
        <dbReference type="SAM" id="SignalP"/>
    </source>
</evidence>
<dbReference type="Proteomes" id="UP000820977">
    <property type="component" value="Unassembled WGS sequence"/>
</dbReference>
<comment type="caution">
    <text evidence="13">The sequence shown here is derived from an EMBL/GenBank/DDBJ whole genome shotgun (WGS) entry which is preliminary data.</text>
</comment>
<evidence type="ECO:0000256" key="7">
    <source>
        <dbReference type="ARBA" id="ARBA00023237"/>
    </source>
</evidence>
<dbReference type="InterPro" id="IPR037066">
    <property type="entry name" value="Plug_dom_sf"/>
</dbReference>
<dbReference type="InterPro" id="IPR023996">
    <property type="entry name" value="TonB-dep_OMP_SusC/RagA"/>
</dbReference>
<reference evidence="13 14" key="1">
    <citation type="submission" date="2020-05" db="EMBL/GenBank/DDBJ databases">
        <title>Distinct polysaccharide utilization as determinants for interspecies competition between intestinal Prevotella spp.</title>
        <authorList>
            <person name="Galvez E.J.C."/>
            <person name="Iljazovic A."/>
            <person name="Strowig T."/>
        </authorList>
    </citation>
    <scope>NUCLEOTIDE SEQUENCE [LARGE SCALE GENOMIC DNA]</scope>
    <source>
        <strain evidence="13 14">PCHR</strain>
    </source>
</reference>
<dbReference type="InterPro" id="IPR000531">
    <property type="entry name" value="Beta-barrel_TonB"/>
</dbReference>
<proteinExistence type="inferred from homology"/>
<evidence type="ECO:0000256" key="9">
    <source>
        <dbReference type="RuleBase" id="RU003357"/>
    </source>
</evidence>
<keyword evidence="5 9" id="KW-0798">TonB box</keyword>
<feature type="signal peptide" evidence="10">
    <location>
        <begin position="1"/>
        <end position="28"/>
    </location>
</feature>
<keyword evidence="10" id="KW-0732">Signal</keyword>
<evidence type="ECO:0000256" key="4">
    <source>
        <dbReference type="ARBA" id="ARBA00022692"/>
    </source>
</evidence>
<dbReference type="InterPro" id="IPR008969">
    <property type="entry name" value="CarboxyPept-like_regulatory"/>
</dbReference>